<accession>A0A1H2UUC0</accession>
<dbReference type="InterPro" id="IPR050881">
    <property type="entry name" value="LL-DAP_aminotransferase"/>
</dbReference>
<gene>
    <name evidence="5" type="ORF">SAMN05421781_1897</name>
</gene>
<name>A0A1H2UUC0_9BACI</name>
<dbReference type="InterPro" id="IPR004839">
    <property type="entry name" value="Aminotransferase_I/II_large"/>
</dbReference>
<dbReference type="InterPro" id="IPR015421">
    <property type="entry name" value="PyrdxlP-dep_Trfase_major"/>
</dbReference>
<evidence type="ECO:0000313" key="6">
    <source>
        <dbReference type="Proteomes" id="UP000199488"/>
    </source>
</evidence>
<dbReference type="PANTHER" id="PTHR42832">
    <property type="entry name" value="AMINO ACID AMINOTRANSFERASE"/>
    <property type="match status" value="1"/>
</dbReference>
<evidence type="ECO:0000256" key="2">
    <source>
        <dbReference type="ARBA" id="ARBA00022576"/>
    </source>
</evidence>
<dbReference type="PANTHER" id="PTHR42832:SF3">
    <property type="entry name" value="L-GLUTAMINE--4-(METHYLSULFANYL)-2-OXOBUTANOATE AMINOTRANSFERASE"/>
    <property type="match status" value="1"/>
</dbReference>
<feature type="domain" description="Aminotransferase class I/classII large" evidence="4">
    <location>
        <begin position="33"/>
        <end position="383"/>
    </location>
</feature>
<proteinExistence type="predicted"/>
<dbReference type="SUPFAM" id="SSF53383">
    <property type="entry name" value="PLP-dependent transferases"/>
    <property type="match status" value="1"/>
</dbReference>
<dbReference type="Gene3D" id="3.40.640.10">
    <property type="entry name" value="Type I PLP-dependent aspartate aminotransferase-like (Major domain)"/>
    <property type="match status" value="1"/>
</dbReference>
<dbReference type="InterPro" id="IPR015422">
    <property type="entry name" value="PyrdxlP-dep_Trfase_small"/>
</dbReference>
<dbReference type="GO" id="GO:0030170">
    <property type="term" value="F:pyridoxal phosphate binding"/>
    <property type="evidence" value="ECO:0007669"/>
    <property type="project" value="InterPro"/>
</dbReference>
<evidence type="ECO:0000256" key="3">
    <source>
        <dbReference type="ARBA" id="ARBA00022679"/>
    </source>
</evidence>
<keyword evidence="6" id="KW-1185">Reference proteome</keyword>
<comment type="cofactor">
    <cofactor evidence="1">
        <name>pyridoxal 5'-phosphate</name>
        <dbReference type="ChEBI" id="CHEBI:597326"/>
    </cofactor>
</comment>
<protein>
    <submittedName>
        <fullName evidence="5">Aminotransferase</fullName>
    </submittedName>
</protein>
<dbReference type="RefSeq" id="WP_091614196.1">
    <property type="nucleotide sequence ID" value="NZ_FNNC01000003.1"/>
</dbReference>
<keyword evidence="3 5" id="KW-0808">Transferase</keyword>
<dbReference type="Pfam" id="PF00155">
    <property type="entry name" value="Aminotran_1_2"/>
    <property type="match status" value="1"/>
</dbReference>
<keyword evidence="2 5" id="KW-0032">Aminotransferase</keyword>
<organism evidence="5 6">
    <name type="scientific">Marinococcus luteus</name>
    <dbReference type="NCBI Taxonomy" id="1122204"/>
    <lineage>
        <taxon>Bacteria</taxon>
        <taxon>Bacillati</taxon>
        <taxon>Bacillota</taxon>
        <taxon>Bacilli</taxon>
        <taxon>Bacillales</taxon>
        <taxon>Bacillaceae</taxon>
        <taxon>Marinococcus</taxon>
    </lineage>
</organism>
<dbReference type="STRING" id="1122204.SAMN05421781_1897"/>
<dbReference type="InterPro" id="IPR015424">
    <property type="entry name" value="PyrdxlP-dep_Trfase"/>
</dbReference>
<dbReference type="NCBIfam" id="NF005977">
    <property type="entry name" value="PRK08068.1"/>
    <property type="match status" value="1"/>
</dbReference>
<dbReference type="CDD" id="cd00609">
    <property type="entry name" value="AAT_like"/>
    <property type="match status" value="1"/>
</dbReference>
<dbReference type="EMBL" id="FNNC01000003">
    <property type="protein sequence ID" value="SDW59548.1"/>
    <property type="molecule type" value="Genomic_DNA"/>
</dbReference>
<dbReference type="Proteomes" id="UP000199488">
    <property type="component" value="Unassembled WGS sequence"/>
</dbReference>
<dbReference type="Gene3D" id="3.90.1150.10">
    <property type="entry name" value="Aspartate Aminotransferase, domain 1"/>
    <property type="match status" value="1"/>
</dbReference>
<evidence type="ECO:0000259" key="4">
    <source>
        <dbReference type="Pfam" id="PF00155"/>
    </source>
</evidence>
<sequence length="391" mass="43144">MRFEPSEQIERLPEQFFASLSRKVQTLKEEGRDLINLGQGNPDQPTPAPIVEKMRSAAENPEYHKYSPFRGYEFLKKSAADFYQREYGVTLDPKTEVAVLFGAKTGLVEISQCLLNPGDTALLPDPGYPDYLSGTALANAETAFMPLKKENSFRPDFRQIEADVLNRAKMMFLNYPNNPTAGTATAEFFEETVRTAVRHHICVVHDFAYGSLGYDSEKPPSFLQTPGAKEVGVEMYTLSKTFNMAGWRAAVAVGNASVIEMINKIQDHLYVSLFGAVQETAAYAFDHGADMAADILNVYESRRNVFIQALHDHGVTVQSPQGSFFVWMEVPQGCTSASFTEKLLEEAGVVVAPGHGFGSMGEGYVRIGLLEEEERLKEAAERIAGVAAAVK</sequence>
<reference evidence="5 6" key="1">
    <citation type="submission" date="2016-10" db="EMBL/GenBank/DDBJ databases">
        <authorList>
            <person name="de Groot N.N."/>
        </authorList>
    </citation>
    <scope>NUCLEOTIDE SEQUENCE [LARGE SCALE GENOMIC DNA]</scope>
    <source>
        <strain evidence="5 6">DSM 23126</strain>
    </source>
</reference>
<dbReference type="GO" id="GO:0008483">
    <property type="term" value="F:transaminase activity"/>
    <property type="evidence" value="ECO:0007669"/>
    <property type="project" value="UniProtKB-KW"/>
</dbReference>
<evidence type="ECO:0000313" key="5">
    <source>
        <dbReference type="EMBL" id="SDW59548.1"/>
    </source>
</evidence>
<dbReference type="AlphaFoldDB" id="A0A1H2UUC0"/>
<dbReference type="OrthoDB" id="9802328at2"/>
<evidence type="ECO:0000256" key="1">
    <source>
        <dbReference type="ARBA" id="ARBA00001933"/>
    </source>
</evidence>